<dbReference type="EMBL" id="CAJVQB010044282">
    <property type="protein sequence ID" value="CAG8831780.1"/>
    <property type="molecule type" value="Genomic_DNA"/>
</dbReference>
<comment type="caution">
    <text evidence="2">The sequence shown here is derived from an EMBL/GenBank/DDBJ whole genome shotgun (WGS) entry which is preliminary data.</text>
</comment>
<gene>
    <name evidence="2" type="ORF">GMARGA_LOCUS30783</name>
</gene>
<name>A0ABN7WGL3_GIGMA</name>
<accession>A0ABN7WGL3</accession>
<feature type="region of interest" description="Disordered" evidence="1">
    <location>
        <begin position="118"/>
        <end position="151"/>
    </location>
</feature>
<protein>
    <submittedName>
        <fullName evidence="2">9186_t:CDS:1</fullName>
    </submittedName>
</protein>
<dbReference type="Proteomes" id="UP000789901">
    <property type="component" value="Unassembled WGS sequence"/>
</dbReference>
<evidence type="ECO:0000256" key="1">
    <source>
        <dbReference type="SAM" id="MobiDB-lite"/>
    </source>
</evidence>
<evidence type="ECO:0000313" key="3">
    <source>
        <dbReference type="Proteomes" id="UP000789901"/>
    </source>
</evidence>
<proteinExistence type="predicted"/>
<feature type="non-terminal residue" evidence="2">
    <location>
        <position position="1"/>
    </location>
</feature>
<reference evidence="2 3" key="1">
    <citation type="submission" date="2021-06" db="EMBL/GenBank/DDBJ databases">
        <authorList>
            <person name="Kallberg Y."/>
            <person name="Tangrot J."/>
            <person name="Rosling A."/>
        </authorList>
    </citation>
    <scope>NUCLEOTIDE SEQUENCE [LARGE SCALE GENOMIC DNA]</scope>
    <source>
        <strain evidence="2 3">120-4 pot B 10/14</strain>
    </source>
</reference>
<organism evidence="2 3">
    <name type="scientific">Gigaspora margarita</name>
    <dbReference type="NCBI Taxonomy" id="4874"/>
    <lineage>
        <taxon>Eukaryota</taxon>
        <taxon>Fungi</taxon>
        <taxon>Fungi incertae sedis</taxon>
        <taxon>Mucoromycota</taxon>
        <taxon>Glomeromycotina</taxon>
        <taxon>Glomeromycetes</taxon>
        <taxon>Diversisporales</taxon>
        <taxon>Gigasporaceae</taxon>
        <taxon>Gigaspora</taxon>
    </lineage>
</organism>
<feature type="compositionally biased region" description="Acidic residues" evidence="1">
    <location>
        <begin position="126"/>
        <end position="139"/>
    </location>
</feature>
<keyword evidence="3" id="KW-1185">Reference proteome</keyword>
<evidence type="ECO:0000313" key="2">
    <source>
        <dbReference type="EMBL" id="CAG8831780.1"/>
    </source>
</evidence>
<sequence>IRLGIQQHNFPVGQFTIFATNAQLLRVEEDAKTHLYTNALFSVKVLLPQGLFGATPAGFLEETTSITLYVFCIVQPTDTNPTLRKCIYCISQLAINDNVGNRLGRGIFDNVLSNDNDNGSSYHDSDDYDGPNYDPDDSDSDNHIGLRKRKRKSKSDSKTIASLSKRIITIDDYIGGGSFRKVFSRCYDNHDVA</sequence>